<comment type="similarity">
    <text evidence="2">Belongs to the CLPTM1 family.</text>
</comment>
<evidence type="ECO:0000256" key="8">
    <source>
        <dbReference type="ARBA" id="ARBA00035895"/>
    </source>
</evidence>
<comment type="catalytic activity">
    <reaction evidence="8">
        <text>a 1,2-diacyl-sn-glycero-3-phospho-(1D-myo-inositol)(in) = a 1,2-diacyl-sn-glycero-3-phospho-(1D-myo-inositol)(out)</text>
        <dbReference type="Rhea" id="RHEA:38691"/>
        <dbReference type="ChEBI" id="CHEBI:57880"/>
    </reaction>
</comment>
<evidence type="ECO:0000256" key="6">
    <source>
        <dbReference type="ARBA" id="ARBA00024615"/>
    </source>
</evidence>
<feature type="transmembrane region" description="Helical" evidence="15">
    <location>
        <begin position="300"/>
        <end position="321"/>
    </location>
</feature>
<evidence type="ECO:0000313" key="17">
    <source>
        <dbReference type="WBParaSite" id="L893_g29078.t1"/>
    </source>
</evidence>
<dbReference type="Proteomes" id="UP000095287">
    <property type="component" value="Unplaced"/>
</dbReference>
<keyword evidence="5 15" id="KW-0472">Membrane</keyword>
<feature type="transmembrane region" description="Helical" evidence="15">
    <location>
        <begin position="451"/>
        <end position="472"/>
    </location>
</feature>
<evidence type="ECO:0000256" key="3">
    <source>
        <dbReference type="ARBA" id="ARBA00022692"/>
    </source>
</evidence>
<evidence type="ECO:0000256" key="10">
    <source>
        <dbReference type="ARBA" id="ARBA00040905"/>
    </source>
</evidence>
<feature type="transmembrane region" description="Helical" evidence="15">
    <location>
        <begin position="419"/>
        <end position="439"/>
    </location>
</feature>
<dbReference type="WBParaSite" id="L893_g29078.t1">
    <property type="protein sequence ID" value="L893_g29078.t1"/>
    <property type="gene ID" value="L893_g29078"/>
</dbReference>
<reference evidence="17" key="1">
    <citation type="submission" date="2016-11" db="UniProtKB">
        <authorList>
            <consortium name="WormBaseParasite"/>
        </authorList>
    </citation>
    <scope>IDENTIFICATION</scope>
</reference>
<dbReference type="InterPro" id="IPR008429">
    <property type="entry name" value="CLPTM1"/>
</dbReference>
<evidence type="ECO:0000256" key="4">
    <source>
        <dbReference type="ARBA" id="ARBA00022989"/>
    </source>
</evidence>
<evidence type="ECO:0000256" key="12">
    <source>
        <dbReference type="ARBA" id="ARBA00043155"/>
    </source>
</evidence>
<evidence type="ECO:0000256" key="9">
    <source>
        <dbReference type="ARBA" id="ARBA00036810"/>
    </source>
</evidence>
<proteinExistence type="inferred from homology"/>
<comment type="catalytic activity">
    <reaction evidence="6">
        <text>a 1,2-diacyl-sn-glycero-3-phosphoethanolamine(in) = a 1,2-diacyl-sn-glycero-3-phosphoethanolamine(out)</text>
        <dbReference type="Rhea" id="RHEA:38895"/>
        <dbReference type="ChEBI" id="CHEBI:64612"/>
    </reaction>
</comment>
<name>A0A1I7ZRJ4_9BILA</name>
<organism evidence="16 17">
    <name type="scientific">Steinernema glaseri</name>
    <dbReference type="NCBI Taxonomy" id="37863"/>
    <lineage>
        <taxon>Eukaryota</taxon>
        <taxon>Metazoa</taxon>
        <taxon>Ecdysozoa</taxon>
        <taxon>Nematoda</taxon>
        <taxon>Chromadorea</taxon>
        <taxon>Rhabditida</taxon>
        <taxon>Tylenchina</taxon>
        <taxon>Panagrolaimomorpha</taxon>
        <taxon>Strongyloidoidea</taxon>
        <taxon>Steinernematidae</taxon>
        <taxon>Steinernema</taxon>
    </lineage>
</organism>
<keyword evidence="3 15" id="KW-0812">Transmembrane</keyword>
<sequence>MSLLSRIFSFSSILAVLFAIYISYALQGIYELFHPELCTDLHTKSECLFPMITNNEESKWPSLQLRIYMSSSSKAEYAMKKGSEVLRISRFDIGESVDETVKLDIPKTARNNGSLYIHSFLLPAEHKHADPHKSVWKVVKSSRFTEFRVPKAEIFKLMTASEKQAAQAETYSAQNLRSSGTPVTHIRSVLPLAVVAESPRFLRKKVPAELYDQLQLTTQNDQVHYLPLFMIDQMGYRERDLVHVKPDLTTIDLKIQYRPVTVGKMRLLLSTQQSFGHLKGFGFSDHDIDEVKGIYADTNFYLLAATIFVGGSHLLFDILAFKNDISFWRNRKNMVGLSRRALLWRCFSQFVVFLYLYDQKTSLLVLIPSGLAVLVEAWKVTIALRITVSMNYGIPRISCGPASKAEEQSDGFDSQAMQYLTHLLVPLCMAGSLYSLAYFPHNLAYFPHKSWYSWLLQSAANGVYAFGFLFMLPQLFVNYKLKSVAHLPWRAFMYKAFNTFIDDLFAFIITMPTAHRVACFRDDIVFLVYLYQRYLYPVDKTMANEYGESVEEETEESKKTK</sequence>
<keyword evidence="4 15" id="KW-1133">Transmembrane helix</keyword>
<evidence type="ECO:0000256" key="11">
    <source>
        <dbReference type="ARBA" id="ARBA00042320"/>
    </source>
</evidence>
<dbReference type="PANTHER" id="PTHR21347">
    <property type="entry name" value="CLEFT LIP AND PALATE ASSOCIATED TRANSMEMBRANE PROTEIN-RELATED"/>
    <property type="match status" value="1"/>
</dbReference>
<protein>
    <recommendedName>
        <fullName evidence="10">Lipid scramblase CLPTM1L</fullName>
    </recommendedName>
    <alternativeName>
        <fullName evidence="12">Cisplatin resistance-related protein 9</fullName>
    </alternativeName>
    <alternativeName>
        <fullName evidence="11">Cleft lip and palate transmembrane protein 1-like protein</fullName>
    </alternativeName>
</protein>
<evidence type="ECO:0000256" key="5">
    <source>
        <dbReference type="ARBA" id="ARBA00023136"/>
    </source>
</evidence>
<evidence type="ECO:0000256" key="13">
    <source>
        <dbReference type="ARBA" id="ARBA00045827"/>
    </source>
</evidence>
<keyword evidence="16" id="KW-1185">Reference proteome</keyword>
<evidence type="ECO:0000256" key="2">
    <source>
        <dbReference type="ARBA" id="ARBA00009310"/>
    </source>
</evidence>
<accession>A0A1I7ZRJ4</accession>
<feature type="transmembrane region" description="Helical" evidence="15">
    <location>
        <begin position="342"/>
        <end position="357"/>
    </location>
</feature>
<evidence type="ECO:0000256" key="1">
    <source>
        <dbReference type="ARBA" id="ARBA00004141"/>
    </source>
</evidence>
<comment type="catalytic activity">
    <reaction evidence="14">
        <text>a 6-(alpha-D-glucosaminyl)-1-(1,2-diacyl-sn-glycero-3-phospho)-1D-myo-inositol(in) = a 6-(alpha-D-glucosaminyl)-1-(1,2-diacyl-sn-glycero-3-phospho)-1D-myo-inositol(out)</text>
        <dbReference type="Rhea" id="RHEA:71491"/>
        <dbReference type="ChEBI" id="CHEBI:57997"/>
    </reaction>
</comment>
<dbReference type="GO" id="GO:0016020">
    <property type="term" value="C:membrane"/>
    <property type="evidence" value="ECO:0007669"/>
    <property type="project" value="UniProtKB-SubCell"/>
</dbReference>
<dbReference type="Pfam" id="PF05602">
    <property type="entry name" value="CLPTM1"/>
    <property type="match status" value="1"/>
</dbReference>
<evidence type="ECO:0000256" key="15">
    <source>
        <dbReference type="SAM" id="Phobius"/>
    </source>
</evidence>
<evidence type="ECO:0000256" key="7">
    <source>
        <dbReference type="ARBA" id="ARBA00024631"/>
    </source>
</evidence>
<comment type="catalytic activity">
    <reaction evidence="7">
        <text>a 1,2-diacyl-sn-glycero-3-phosphocholine(in) = a 1,2-diacyl-sn-glycero-3-phosphocholine(out)</text>
        <dbReference type="Rhea" id="RHEA:38571"/>
        <dbReference type="ChEBI" id="CHEBI:57643"/>
    </reaction>
</comment>
<comment type="catalytic activity">
    <reaction evidence="9">
        <text>6-(alpha-D-glucosaminyl)-(1-octadecanoyl,2-(9Z)-octadecenoyl-sn-glycero-3-phospho)-1D-myo-inositol(in) = 6-(alpha-D-glucosaminyl)-(1-octadecanoyl,2-(9Z)-octadecenoyl-sn-glycero-3-phospho)-1D-myo-inositol(out)</text>
        <dbReference type="Rhea" id="RHEA:71495"/>
        <dbReference type="ChEBI" id="CHEBI:190691"/>
    </reaction>
</comment>
<evidence type="ECO:0000256" key="14">
    <source>
        <dbReference type="ARBA" id="ARBA00093208"/>
    </source>
</evidence>
<feature type="transmembrane region" description="Helical" evidence="15">
    <location>
        <begin position="363"/>
        <end position="388"/>
    </location>
</feature>
<evidence type="ECO:0000313" key="16">
    <source>
        <dbReference type="Proteomes" id="UP000095287"/>
    </source>
</evidence>
<dbReference type="PANTHER" id="PTHR21347:SF0">
    <property type="entry name" value="LIPID SCRAMBLASE CLPTM1L"/>
    <property type="match status" value="1"/>
</dbReference>
<comment type="function">
    <text evidence="13">Scramblase that mediates the translocation of glucosaminylphosphatidylinositol (alpha-D-GlcN-(1-6)-(1,2-diacyl-sn-glycero-3-phospho)-1D-myo-inositol, GlcN-PI) across the endoplasmic reticulum (ER) membrane, from the cytosolic leaflet to the luminal leaflet of the ER membrane, where it participates in the biosynthesis of glycosylphosphatidylinositol (GPI). GPI is a lipid glycoconjugate involved in post-translational modification of proteins. Can also translocate 1,2-diacyl-sn-glycero-3-phospho-(1D-myo-inositol) (phosphatidylinositol or PI), as well as several other phospholipids (1,2-diacyl-sn-glycero-3-phosphocholine, 1,2-diacyl-sn-glycero-3-phosphoethanolamine), and N-acetylglucosaminylphosphatidylinositol (GlcNAc-PI) in vitro.</text>
</comment>
<dbReference type="AlphaFoldDB" id="A0A1I7ZRJ4"/>
<dbReference type="GO" id="GO:0012505">
    <property type="term" value="C:endomembrane system"/>
    <property type="evidence" value="ECO:0007669"/>
    <property type="project" value="TreeGrafter"/>
</dbReference>
<comment type="subcellular location">
    <subcellularLocation>
        <location evidence="1">Membrane</location>
        <topology evidence="1">Multi-pass membrane protein</topology>
    </subcellularLocation>
</comment>